<organism evidence="2 3">
    <name type="scientific">Flavobacterium fluviale</name>
    <dbReference type="NCBI Taxonomy" id="2249356"/>
    <lineage>
        <taxon>Bacteria</taxon>
        <taxon>Pseudomonadati</taxon>
        <taxon>Bacteroidota</taxon>
        <taxon>Flavobacteriia</taxon>
        <taxon>Flavobacteriales</taxon>
        <taxon>Flavobacteriaceae</taxon>
        <taxon>Flavobacterium</taxon>
    </lineage>
</organism>
<accession>A0A344LQV7</accession>
<evidence type="ECO:0000313" key="3">
    <source>
        <dbReference type="Proteomes" id="UP000251561"/>
    </source>
</evidence>
<evidence type="ECO:0008006" key="4">
    <source>
        <dbReference type="Google" id="ProtNLM"/>
    </source>
</evidence>
<dbReference type="KEGG" id="ffl:HYN86_06675"/>
<dbReference type="OrthoDB" id="1187639at2"/>
<reference evidence="2 3" key="1">
    <citation type="submission" date="2018-06" db="EMBL/GenBank/DDBJ databases">
        <title>Genome sequencing of Flavobacterium.</title>
        <authorList>
            <person name="Baek M.-G."/>
            <person name="Yi H."/>
        </authorList>
    </citation>
    <scope>NUCLEOTIDE SEQUENCE [LARGE SCALE GENOMIC DNA]</scope>
    <source>
        <strain evidence="2 3">HYN0086</strain>
    </source>
</reference>
<sequence length="247" mass="29237">MKNYQKKIIFLTLFGLLLSINSVHSQSIKEIEIYNWFDNSIGKNNLDINNGILHTNPYTTLDGSTIYFRDDKFEKGTLKFEGQFYYATSLKYDIYRDILILNPFGASELIGISLVKEKVDSFSLYDRNFVKLNKEQYNLPGFSTGYYEVTESTPDFTFYIKHSKTIQKVVREDGIFYQFKPKNNYFLAYKKSQYTVDSKSDIIKIFPEKKKNINEFYDMNRELRKSDLNLFMKNLMKYINNSLLTEK</sequence>
<evidence type="ECO:0000256" key="1">
    <source>
        <dbReference type="SAM" id="SignalP"/>
    </source>
</evidence>
<keyword evidence="1" id="KW-0732">Signal</keyword>
<proteinExistence type="predicted"/>
<dbReference type="EMBL" id="CP030261">
    <property type="protein sequence ID" value="AXB56299.1"/>
    <property type="molecule type" value="Genomic_DNA"/>
</dbReference>
<keyword evidence="3" id="KW-1185">Reference proteome</keyword>
<dbReference type="Proteomes" id="UP000251561">
    <property type="component" value="Chromosome"/>
</dbReference>
<dbReference type="AlphaFoldDB" id="A0A344LQV7"/>
<protein>
    <recommendedName>
        <fullName evidence="4">DKNYY family protein</fullName>
    </recommendedName>
</protein>
<dbReference type="RefSeq" id="WP_113677336.1">
    <property type="nucleotide sequence ID" value="NZ_CP030261.1"/>
</dbReference>
<name>A0A344LQV7_9FLAO</name>
<evidence type="ECO:0000313" key="2">
    <source>
        <dbReference type="EMBL" id="AXB56299.1"/>
    </source>
</evidence>
<feature type="signal peptide" evidence="1">
    <location>
        <begin position="1"/>
        <end position="25"/>
    </location>
</feature>
<feature type="chain" id="PRO_5016657744" description="DKNYY family protein" evidence="1">
    <location>
        <begin position="26"/>
        <end position="247"/>
    </location>
</feature>
<gene>
    <name evidence="2" type="ORF">HYN86_06675</name>
</gene>